<evidence type="ECO:0000313" key="3">
    <source>
        <dbReference type="Proteomes" id="UP001175000"/>
    </source>
</evidence>
<proteinExistence type="predicted"/>
<organism evidence="2 3">
    <name type="scientific">Immersiella caudata</name>
    <dbReference type="NCBI Taxonomy" id="314043"/>
    <lineage>
        <taxon>Eukaryota</taxon>
        <taxon>Fungi</taxon>
        <taxon>Dikarya</taxon>
        <taxon>Ascomycota</taxon>
        <taxon>Pezizomycotina</taxon>
        <taxon>Sordariomycetes</taxon>
        <taxon>Sordariomycetidae</taxon>
        <taxon>Sordariales</taxon>
        <taxon>Lasiosphaeriaceae</taxon>
        <taxon>Immersiella</taxon>
    </lineage>
</organism>
<comment type="caution">
    <text evidence="2">The sequence shown here is derived from an EMBL/GenBank/DDBJ whole genome shotgun (WGS) entry which is preliminary data.</text>
</comment>
<sequence length="75" mass="8309">MSFNVIIGFLILLSFCLCSLLAAVPFLTNSQRYGFLEERSAVLPRFRPNGSIRVETSAMSTGCGCLPEHDRRQGL</sequence>
<reference evidence="2" key="1">
    <citation type="submission" date="2023-06" db="EMBL/GenBank/DDBJ databases">
        <title>Genome-scale phylogeny and comparative genomics of the fungal order Sordariales.</title>
        <authorList>
            <consortium name="Lawrence Berkeley National Laboratory"/>
            <person name="Hensen N."/>
            <person name="Bonometti L."/>
            <person name="Westerberg I."/>
            <person name="Brannstrom I.O."/>
            <person name="Guillou S."/>
            <person name="Cros-Aarteil S."/>
            <person name="Calhoun S."/>
            <person name="Haridas S."/>
            <person name="Kuo A."/>
            <person name="Mondo S."/>
            <person name="Pangilinan J."/>
            <person name="Riley R."/>
            <person name="Labutti K."/>
            <person name="Andreopoulos B."/>
            <person name="Lipzen A."/>
            <person name="Chen C."/>
            <person name="Yanf M."/>
            <person name="Daum C."/>
            <person name="Ng V."/>
            <person name="Clum A."/>
            <person name="Steindorff A."/>
            <person name="Ohm R."/>
            <person name="Martin F."/>
            <person name="Silar P."/>
            <person name="Natvig D."/>
            <person name="Lalanne C."/>
            <person name="Gautier V."/>
            <person name="Ament-Velasquez S.L."/>
            <person name="Kruys A."/>
            <person name="Hutchinson M.I."/>
            <person name="Powell A.J."/>
            <person name="Barry K."/>
            <person name="Miller A.N."/>
            <person name="Grigoriev I.V."/>
            <person name="Debuchy R."/>
            <person name="Gladieux P."/>
            <person name="Thoren M.H."/>
            <person name="Johannesson H."/>
        </authorList>
    </citation>
    <scope>NUCLEOTIDE SEQUENCE</scope>
    <source>
        <strain evidence="2">CBS 606.72</strain>
    </source>
</reference>
<dbReference type="Proteomes" id="UP001175000">
    <property type="component" value="Unassembled WGS sequence"/>
</dbReference>
<evidence type="ECO:0000313" key="2">
    <source>
        <dbReference type="EMBL" id="KAK0632383.1"/>
    </source>
</evidence>
<name>A0AA39XEA9_9PEZI</name>
<accession>A0AA39XEA9</accession>
<keyword evidence="3" id="KW-1185">Reference proteome</keyword>
<feature type="chain" id="PRO_5041415304" description="Secreted protein" evidence="1">
    <location>
        <begin position="24"/>
        <end position="75"/>
    </location>
</feature>
<feature type="signal peptide" evidence="1">
    <location>
        <begin position="1"/>
        <end position="23"/>
    </location>
</feature>
<gene>
    <name evidence="2" type="ORF">B0T14DRAFT_504056</name>
</gene>
<dbReference type="AlphaFoldDB" id="A0AA39XEA9"/>
<evidence type="ECO:0008006" key="4">
    <source>
        <dbReference type="Google" id="ProtNLM"/>
    </source>
</evidence>
<evidence type="ECO:0000256" key="1">
    <source>
        <dbReference type="SAM" id="SignalP"/>
    </source>
</evidence>
<keyword evidence="1" id="KW-0732">Signal</keyword>
<dbReference type="EMBL" id="JAULSU010000001">
    <property type="protein sequence ID" value="KAK0632383.1"/>
    <property type="molecule type" value="Genomic_DNA"/>
</dbReference>
<protein>
    <recommendedName>
        <fullName evidence="4">Secreted protein</fullName>
    </recommendedName>
</protein>